<dbReference type="SUPFAM" id="SSF51905">
    <property type="entry name" value="FAD/NAD(P)-binding domain"/>
    <property type="match status" value="1"/>
</dbReference>
<evidence type="ECO:0000313" key="2">
    <source>
        <dbReference type="EMBL" id="KAA1399747.1"/>
    </source>
</evidence>
<proteinExistence type="predicted"/>
<dbReference type="OrthoDB" id="9774675at2"/>
<accession>A0A5M4FHX8</accession>
<dbReference type="AlphaFoldDB" id="A0A5M4FHX8"/>
<protein>
    <submittedName>
        <fullName evidence="2">FAD-dependent oxidoreductase</fullName>
    </submittedName>
</protein>
<dbReference type="PANTHER" id="PTHR43734:SF1">
    <property type="entry name" value="PHYTOENE DESATURASE"/>
    <property type="match status" value="1"/>
</dbReference>
<organism evidence="2 3">
    <name type="scientific">Aeromicrobium ginsengisoli</name>
    <dbReference type="NCBI Taxonomy" id="363867"/>
    <lineage>
        <taxon>Bacteria</taxon>
        <taxon>Bacillati</taxon>
        <taxon>Actinomycetota</taxon>
        <taxon>Actinomycetes</taxon>
        <taxon>Propionibacteriales</taxon>
        <taxon>Nocardioidaceae</taxon>
        <taxon>Aeromicrobium</taxon>
    </lineage>
</organism>
<feature type="domain" description="FAD dependent oxidoreductase" evidence="1">
    <location>
        <begin position="4"/>
        <end position="408"/>
    </location>
</feature>
<gene>
    <name evidence="2" type="ORF">ESP70_003015</name>
</gene>
<evidence type="ECO:0000259" key="1">
    <source>
        <dbReference type="Pfam" id="PF01266"/>
    </source>
</evidence>
<reference evidence="2" key="1">
    <citation type="submission" date="2019-09" db="EMBL/GenBank/DDBJ databases">
        <authorList>
            <person name="Li J."/>
        </authorList>
    </citation>
    <scope>NUCLEOTIDE SEQUENCE [LARGE SCALE GENOMIC DNA]</scope>
    <source>
        <strain evidence="2">JCM 14732</strain>
    </source>
</reference>
<dbReference type="EMBL" id="SDPQ02000001">
    <property type="protein sequence ID" value="KAA1399747.1"/>
    <property type="molecule type" value="Genomic_DNA"/>
</dbReference>
<dbReference type="Pfam" id="PF01266">
    <property type="entry name" value="DAO"/>
    <property type="match status" value="1"/>
</dbReference>
<dbReference type="InterPro" id="IPR036188">
    <property type="entry name" value="FAD/NAD-bd_sf"/>
</dbReference>
<comment type="caution">
    <text evidence="2">The sequence shown here is derived from an EMBL/GenBank/DDBJ whole genome shotgun (WGS) entry which is preliminary data.</text>
</comment>
<evidence type="ECO:0000313" key="3">
    <source>
        <dbReference type="Proteomes" id="UP000380867"/>
    </source>
</evidence>
<dbReference type="Proteomes" id="UP000380867">
    <property type="component" value="Unassembled WGS sequence"/>
</dbReference>
<dbReference type="RefSeq" id="WP_149687878.1">
    <property type="nucleotide sequence ID" value="NZ_SDPQ02000001.1"/>
</dbReference>
<sequence length="423" mass="45958">MANVVVVGGGFAGMSAAARLAKLRHHVTLLESSQVLGGRLNGMTVGDRTWQLELDTVTLPGVFRDLFRKSGRPLEQVLDLTKTEGRRHVFKDKSVLDLPLGNRGDQHEALMEAFGEDEWSPWVDTFAESWDIIRRMALDQVFPGKPAVDRTVRKALRPRRSLATLADKDLDDDRLRKLVLNPPRLAGQDRTVTPGFVAVAHYVERSFGRWRFAGGLPALATALETRLEQRGVTVELGESAHELILEEGEVRGVVTSLRTVPADIVVWCAPNRPAPLPPVDLMPVIPASRSLIAVSADAPAMPDEVFVHANPPIRMWSGGDGLWTIEHRSGEDPLRALVRFGIDLRPYVEEQIDLTPSDLVGIGHWGWALRGWSSVFDVPGVAPTGGLFFAGAHAHPGATLEAIGMATASIAEAVGAAPRQGVS</sequence>
<dbReference type="PANTHER" id="PTHR43734">
    <property type="entry name" value="PHYTOENE DESATURASE"/>
    <property type="match status" value="1"/>
</dbReference>
<name>A0A5M4FHX8_9ACTN</name>
<dbReference type="Gene3D" id="3.50.50.60">
    <property type="entry name" value="FAD/NAD(P)-binding domain"/>
    <property type="match status" value="2"/>
</dbReference>
<dbReference type="InterPro" id="IPR006076">
    <property type="entry name" value="FAD-dep_OxRdtase"/>
</dbReference>
<keyword evidence="3" id="KW-1185">Reference proteome</keyword>